<dbReference type="OrthoDB" id="9792074at2"/>
<protein>
    <submittedName>
        <fullName evidence="4">Carboxypeptidase</fullName>
    </submittedName>
</protein>
<dbReference type="EMBL" id="CP022315">
    <property type="protein sequence ID" value="ASK61445.1"/>
    <property type="molecule type" value="Genomic_DNA"/>
</dbReference>
<dbReference type="PANTHER" id="PTHR34385">
    <property type="entry name" value="D-ALANYL-D-ALANINE CARBOXYPEPTIDASE"/>
    <property type="match status" value="1"/>
</dbReference>
<dbReference type="Pfam" id="PF02557">
    <property type="entry name" value="VanY"/>
    <property type="match status" value="1"/>
</dbReference>
<dbReference type="GO" id="GO:0004180">
    <property type="term" value="F:carboxypeptidase activity"/>
    <property type="evidence" value="ECO:0007669"/>
    <property type="project" value="UniProtKB-KW"/>
</dbReference>
<keyword evidence="4" id="KW-0378">Hydrolase</keyword>
<organism evidence="4 5">
    <name type="scientific">Virgibacillus phasianinus</name>
    <dbReference type="NCBI Taxonomy" id="2017483"/>
    <lineage>
        <taxon>Bacteria</taxon>
        <taxon>Bacillati</taxon>
        <taxon>Bacillota</taxon>
        <taxon>Bacilli</taxon>
        <taxon>Bacillales</taxon>
        <taxon>Bacillaceae</taxon>
        <taxon>Virgibacillus</taxon>
    </lineage>
</organism>
<accession>A0A220U0E6</accession>
<feature type="domain" description="Peptidoglycan binding-like" evidence="2">
    <location>
        <begin position="62"/>
        <end position="118"/>
    </location>
</feature>
<dbReference type="InterPro" id="IPR036366">
    <property type="entry name" value="PGBDSf"/>
</dbReference>
<feature type="chain" id="PRO_5012849669" evidence="1">
    <location>
        <begin position="23"/>
        <end position="336"/>
    </location>
</feature>
<dbReference type="InterPro" id="IPR003709">
    <property type="entry name" value="VanY-like_core_dom"/>
</dbReference>
<dbReference type="SUPFAM" id="SSF55166">
    <property type="entry name" value="Hedgehog/DD-peptidase"/>
    <property type="match status" value="1"/>
</dbReference>
<dbReference type="KEGG" id="vil:CFK37_04275"/>
<dbReference type="Proteomes" id="UP000198312">
    <property type="component" value="Chromosome"/>
</dbReference>
<evidence type="ECO:0000259" key="2">
    <source>
        <dbReference type="Pfam" id="PF01471"/>
    </source>
</evidence>
<dbReference type="InterPro" id="IPR036365">
    <property type="entry name" value="PGBD-like_sf"/>
</dbReference>
<dbReference type="SUPFAM" id="SSF47090">
    <property type="entry name" value="PGBD-like"/>
    <property type="match status" value="1"/>
</dbReference>
<evidence type="ECO:0000256" key="1">
    <source>
        <dbReference type="SAM" id="SignalP"/>
    </source>
</evidence>
<sequence length="336" mass="37679">MQNTKLLLPIILLVSLPTILTACTEPTVSNHSAKKDFSIEQKQHIQGNKLSLPDPTLEQGDQGNAVKELQTAMKEIGYQLTVSGNFDKQTIKAMKDFQSQQVKLPASGIYNSDTKDWMKKALNGKFTVKPGKGSVPISNPNKSVVVDNPTDMLVLVNKSHALPDGYIPEDLIAPNVRFPFTEDLPKRYMRKEAAHALEDLFKAGDQAGIDLYAQSGYRSYDRQVALFTAYVERDGEDAANKYSARPGESEHQTGLTMDVTSPDINFNLNTSFAKTDEGKWVKAHAHEFGFIIRYPKGKEAITKYQYEPWHLRYVRKEVATVIHEKDITLEKYLGAL</sequence>
<dbReference type="Gene3D" id="1.10.101.10">
    <property type="entry name" value="PGBD-like superfamily/PGBD"/>
    <property type="match status" value="1"/>
</dbReference>
<feature type="domain" description="D-alanyl-D-alanine carboxypeptidase-like core" evidence="3">
    <location>
        <begin position="187"/>
        <end position="314"/>
    </location>
</feature>
<proteinExistence type="predicted"/>
<reference evidence="4 5" key="1">
    <citation type="submission" date="2017-07" db="EMBL/GenBank/DDBJ databases">
        <title>Virgibacillus sp. LM2416.</title>
        <authorList>
            <person name="Tak E.J."/>
            <person name="Bae J.-W."/>
        </authorList>
    </citation>
    <scope>NUCLEOTIDE SEQUENCE [LARGE SCALE GENOMIC DNA]</scope>
    <source>
        <strain evidence="4 5">LM2416</strain>
    </source>
</reference>
<dbReference type="PANTHER" id="PTHR34385:SF1">
    <property type="entry name" value="PEPTIDOGLYCAN L-ALANYL-D-GLUTAMATE ENDOPEPTIDASE CWLK"/>
    <property type="match status" value="1"/>
</dbReference>
<dbReference type="InterPro" id="IPR052179">
    <property type="entry name" value="DD-CPase-like"/>
</dbReference>
<keyword evidence="5" id="KW-1185">Reference proteome</keyword>
<dbReference type="InterPro" id="IPR002477">
    <property type="entry name" value="Peptidoglycan-bd-like"/>
</dbReference>
<dbReference type="GO" id="GO:0006508">
    <property type="term" value="P:proteolysis"/>
    <property type="evidence" value="ECO:0007669"/>
    <property type="project" value="InterPro"/>
</dbReference>
<feature type="signal peptide" evidence="1">
    <location>
        <begin position="1"/>
        <end position="22"/>
    </location>
</feature>
<dbReference type="AlphaFoldDB" id="A0A220U0E6"/>
<keyword evidence="1" id="KW-0732">Signal</keyword>
<dbReference type="InterPro" id="IPR058193">
    <property type="entry name" value="VanY/YodJ_core_dom"/>
</dbReference>
<dbReference type="RefSeq" id="WP_089060722.1">
    <property type="nucleotide sequence ID" value="NZ_CP022315.1"/>
</dbReference>
<gene>
    <name evidence="4" type="ORF">CFK37_04275</name>
</gene>
<evidence type="ECO:0000259" key="3">
    <source>
        <dbReference type="Pfam" id="PF02557"/>
    </source>
</evidence>
<dbReference type="InterPro" id="IPR009045">
    <property type="entry name" value="Zn_M74/Hedgehog-like"/>
</dbReference>
<name>A0A220U0E6_9BACI</name>
<keyword evidence="4" id="KW-0645">Protease</keyword>
<dbReference type="Gene3D" id="3.30.1380.10">
    <property type="match status" value="1"/>
</dbReference>
<dbReference type="CDD" id="cd14852">
    <property type="entry name" value="LD-carboxypeptidase"/>
    <property type="match status" value="1"/>
</dbReference>
<evidence type="ECO:0000313" key="5">
    <source>
        <dbReference type="Proteomes" id="UP000198312"/>
    </source>
</evidence>
<keyword evidence="4" id="KW-0121">Carboxypeptidase</keyword>
<dbReference type="PROSITE" id="PS51257">
    <property type="entry name" value="PROKAR_LIPOPROTEIN"/>
    <property type="match status" value="1"/>
</dbReference>
<dbReference type="Pfam" id="PF01471">
    <property type="entry name" value="PG_binding_1"/>
    <property type="match status" value="1"/>
</dbReference>
<evidence type="ECO:0000313" key="4">
    <source>
        <dbReference type="EMBL" id="ASK61445.1"/>
    </source>
</evidence>